<evidence type="ECO:0008006" key="7">
    <source>
        <dbReference type="Google" id="ProtNLM"/>
    </source>
</evidence>
<dbReference type="SUPFAM" id="SSF51197">
    <property type="entry name" value="Clavaminate synthase-like"/>
    <property type="match status" value="1"/>
</dbReference>
<evidence type="ECO:0000259" key="4">
    <source>
        <dbReference type="PROSITE" id="PS51184"/>
    </source>
</evidence>
<comment type="caution">
    <text evidence="5">The sequence shown here is derived from an EMBL/GenBank/DDBJ whole genome shotgun (WGS) entry which is preliminary data.</text>
</comment>
<proteinExistence type="predicted"/>
<reference evidence="5 6" key="1">
    <citation type="submission" date="2024-08" db="EMBL/GenBank/DDBJ databases">
        <authorList>
            <person name="Cucini C."/>
            <person name="Frati F."/>
        </authorList>
    </citation>
    <scope>NUCLEOTIDE SEQUENCE [LARGE SCALE GENOMIC DNA]</scope>
</reference>
<keyword evidence="1" id="KW-0863">Zinc-finger</keyword>
<dbReference type="Proteomes" id="UP001642540">
    <property type="component" value="Unassembled WGS sequence"/>
</dbReference>
<keyword evidence="1" id="KW-0479">Metal-binding</keyword>
<dbReference type="SMART" id="SM00558">
    <property type="entry name" value="JmjC"/>
    <property type="match status" value="1"/>
</dbReference>
<evidence type="ECO:0000259" key="3">
    <source>
        <dbReference type="PROSITE" id="PS50157"/>
    </source>
</evidence>
<dbReference type="EMBL" id="CAXLJM020000010">
    <property type="protein sequence ID" value="CAL8076092.1"/>
    <property type="molecule type" value="Genomic_DNA"/>
</dbReference>
<feature type="domain" description="C2H2-type" evidence="3">
    <location>
        <begin position="600"/>
        <end position="625"/>
    </location>
</feature>
<dbReference type="InterPro" id="IPR013087">
    <property type="entry name" value="Znf_C2H2_type"/>
</dbReference>
<sequence length="625" mass="71843">MENFDFSSLPIVEKVNGTVEDMADFQQLIGKYTAAGYFDIDKPGLLLNTPQESRPNLTEMEKINEMSIGTPKEIYATTIIPGYLQLHYQDLLDHSRDKHGYQEDKEPLTIGEFKQKYSGADNYDDLSTIELQERYWSKIRDIGRATDGLFKAKKVTRKPKFLRLCVYATDVAGTLFPLFSQKVTLHNIPSILTEVTRLFHASAEGIDSPMMYIFVCDSTFPYHLEDIDLWSVNFHHFGSRKIWYVVPPAFARQLEELVNKDLEVYRSSVMHNCCSMLRHKNIFINVSLLKENNIPVYVIVQGPGDMIVLHPRAYHCGFSTGFGVAEATNFATKSWLPYGITSIECLELKKRITIEHFIYQFHFERYQEYIDGRMKFLDPISSELVSITPPQLQLVELQTLYTIVFQGITSILLPKTQEGKMCVLVEIAGEKIWLSREDAEKLKWRNTSIAVKLPDYFFDSKRTEPPPIWTYELAAQLTMKQSGNSSNFENIKAVECEVENAKSLECETENVESDWKAKIEAQLQDHDKQLQQLRESIPTKRVSYQSQGPSTSTCMEKRVENQALHVASKQMPNANGASDQEESMSNEIPPDPKPKRPKTFICRICSKGYTTNFRLQDHLKRKHGR</sequence>
<dbReference type="PROSITE" id="PS51184">
    <property type="entry name" value="JMJC"/>
    <property type="match status" value="1"/>
</dbReference>
<evidence type="ECO:0000313" key="6">
    <source>
        <dbReference type="Proteomes" id="UP001642540"/>
    </source>
</evidence>
<dbReference type="Pfam" id="PF02373">
    <property type="entry name" value="JmjC"/>
    <property type="match status" value="1"/>
</dbReference>
<feature type="domain" description="JmjC" evidence="4">
    <location>
        <begin position="177"/>
        <end position="347"/>
    </location>
</feature>
<keyword evidence="6" id="KW-1185">Reference proteome</keyword>
<dbReference type="InterPro" id="IPR003347">
    <property type="entry name" value="JmjC_dom"/>
</dbReference>
<accession>A0ABP1PSR3</accession>
<gene>
    <name evidence="5" type="ORF">ODALV1_LOCUS3357</name>
</gene>
<evidence type="ECO:0000256" key="2">
    <source>
        <dbReference type="SAM" id="MobiDB-lite"/>
    </source>
</evidence>
<evidence type="ECO:0000256" key="1">
    <source>
        <dbReference type="PROSITE-ProRule" id="PRU00042"/>
    </source>
</evidence>
<organism evidence="5 6">
    <name type="scientific">Orchesella dallaii</name>
    <dbReference type="NCBI Taxonomy" id="48710"/>
    <lineage>
        <taxon>Eukaryota</taxon>
        <taxon>Metazoa</taxon>
        <taxon>Ecdysozoa</taxon>
        <taxon>Arthropoda</taxon>
        <taxon>Hexapoda</taxon>
        <taxon>Collembola</taxon>
        <taxon>Entomobryomorpha</taxon>
        <taxon>Entomobryoidea</taxon>
        <taxon>Orchesellidae</taxon>
        <taxon>Orchesellinae</taxon>
        <taxon>Orchesella</taxon>
    </lineage>
</organism>
<name>A0ABP1PSR3_9HEXA</name>
<dbReference type="PROSITE" id="PS00028">
    <property type="entry name" value="ZINC_FINGER_C2H2_1"/>
    <property type="match status" value="1"/>
</dbReference>
<dbReference type="PROSITE" id="PS50157">
    <property type="entry name" value="ZINC_FINGER_C2H2_2"/>
    <property type="match status" value="1"/>
</dbReference>
<feature type="region of interest" description="Disordered" evidence="2">
    <location>
        <begin position="567"/>
        <end position="597"/>
    </location>
</feature>
<dbReference type="PANTHER" id="PTHR10694">
    <property type="entry name" value="LYSINE-SPECIFIC DEMETHYLASE"/>
    <property type="match status" value="1"/>
</dbReference>
<evidence type="ECO:0000313" key="5">
    <source>
        <dbReference type="EMBL" id="CAL8076092.1"/>
    </source>
</evidence>
<dbReference type="PANTHER" id="PTHR10694:SF7">
    <property type="entry name" value="[HISTONE H3]-TRIMETHYL-L-LYSINE(9) DEMETHYLASE"/>
    <property type="match status" value="1"/>
</dbReference>
<dbReference type="Gene3D" id="2.60.120.650">
    <property type="entry name" value="Cupin"/>
    <property type="match status" value="1"/>
</dbReference>
<keyword evidence="1" id="KW-0862">Zinc</keyword>
<protein>
    <recommendedName>
        <fullName evidence="7">C2H2-type domain-containing protein</fullName>
    </recommendedName>
</protein>